<accession>A0AAJ2X1Q9</accession>
<proteinExistence type="predicted"/>
<evidence type="ECO:0000313" key="1">
    <source>
        <dbReference type="EMBL" id="MEC3887198.1"/>
    </source>
</evidence>
<dbReference type="Pfam" id="PF17263">
    <property type="entry name" value="DUF5329"/>
    <property type="match status" value="1"/>
</dbReference>
<evidence type="ECO:0000313" key="2">
    <source>
        <dbReference type="Proteomes" id="UP001297361"/>
    </source>
</evidence>
<gene>
    <name evidence="1" type="ORF">LLE72_005385</name>
</gene>
<name>A0AAJ2X1Q9_XANCA</name>
<protein>
    <submittedName>
        <fullName evidence="1">YfeK family protein</fullName>
    </submittedName>
</protein>
<reference evidence="1" key="1">
    <citation type="submission" date="2021-10" db="EMBL/GenBank/DDBJ databases">
        <authorList>
            <person name="Hussein R."/>
            <person name="Harrison J."/>
            <person name="Studholme D.J."/>
            <person name="Vicente J."/>
            <person name="Grant M."/>
        </authorList>
    </citation>
    <scope>NUCLEOTIDE SEQUENCE</scope>
    <source>
        <strain evidence="1">NCPPB 2970</strain>
    </source>
</reference>
<dbReference type="InterPro" id="IPR035242">
    <property type="entry name" value="DUF5329"/>
</dbReference>
<dbReference type="Proteomes" id="UP001297361">
    <property type="component" value="Unassembled WGS sequence"/>
</dbReference>
<comment type="caution">
    <text evidence="1">The sequence shown here is derived from an EMBL/GenBank/DDBJ whole genome shotgun (WGS) entry which is preliminary data.</text>
</comment>
<reference evidence="1" key="2">
    <citation type="submission" date="2024-01" db="EMBL/GenBank/DDBJ databases">
        <title>Long-read genome sequencing of X. campestris pv. papavericola.</title>
        <authorList>
            <person name="Hussain R.M.F."/>
            <person name="Greer S."/>
            <person name="Harrison J."/>
            <person name="Grant M."/>
            <person name="Vicente J."/>
            <person name="Studholme D.J."/>
        </authorList>
    </citation>
    <scope>NUCLEOTIDE SEQUENCE</scope>
    <source>
        <strain evidence="1">NCPPB 2970</strain>
    </source>
</reference>
<dbReference type="NCBIfam" id="NF007648">
    <property type="entry name" value="PRK10318.2-2"/>
    <property type="match status" value="1"/>
</dbReference>
<organism evidence="1 2">
    <name type="scientific">Xanthomonas campestris pv. papavericola</name>
    <dbReference type="NCBI Taxonomy" id="487881"/>
    <lineage>
        <taxon>Bacteria</taxon>
        <taxon>Pseudomonadati</taxon>
        <taxon>Pseudomonadota</taxon>
        <taxon>Gammaproteobacteria</taxon>
        <taxon>Lysobacterales</taxon>
        <taxon>Lysobacteraceae</taxon>
        <taxon>Xanthomonas</taxon>
    </lineage>
</organism>
<dbReference type="EMBL" id="JAJFNJ020000003">
    <property type="protein sequence ID" value="MEC3887198.1"/>
    <property type="molecule type" value="Genomic_DNA"/>
</dbReference>
<sequence>MLQDVVSLRPCDATGTFALGARNHSAVHGPDPAARQRLQSDTGTAVLAYASHLPKQRLANGFTMKNKMWLICLLVSGSAFAQGVAPATTREINQLFAALKSSNCEFSRNGSWYSAPKASEHLQRKYDYLQKKGLVTSTESFIELAATKSSMSGKPYEVRCGGAAAVPSQSWFTGRLRALRKGTPASGS</sequence>
<dbReference type="AlphaFoldDB" id="A0AAJ2X1Q9"/>